<organism evidence="2 3">
    <name type="scientific">Thomasclavelia spiroformis</name>
    <dbReference type="NCBI Taxonomy" id="29348"/>
    <lineage>
        <taxon>Bacteria</taxon>
        <taxon>Bacillati</taxon>
        <taxon>Bacillota</taxon>
        <taxon>Erysipelotrichia</taxon>
        <taxon>Erysipelotrichales</taxon>
        <taxon>Coprobacillaceae</taxon>
        <taxon>Thomasclavelia</taxon>
    </lineage>
</organism>
<feature type="transmembrane region" description="Helical" evidence="1">
    <location>
        <begin position="270"/>
        <end position="294"/>
    </location>
</feature>
<reference evidence="2 3" key="1">
    <citation type="submission" date="2018-08" db="EMBL/GenBank/DDBJ databases">
        <title>A genome reference for cultivated species of the human gut microbiota.</title>
        <authorList>
            <person name="Zou Y."/>
            <person name="Xue W."/>
            <person name="Luo G."/>
        </authorList>
    </citation>
    <scope>NUCLEOTIDE SEQUENCE [LARGE SCALE GENOMIC DNA]</scope>
    <source>
        <strain evidence="2 3">OM02-6</strain>
    </source>
</reference>
<dbReference type="AlphaFoldDB" id="A0A3E5FNZ0"/>
<dbReference type="Proteomes" id="UP000261087">
    <property type="component" value="Unassembled WGS sequence"/>
</dbReference>
<comment type="caution">
    <text evidence="2">The sequence shown here is derived from an EMBL/GenBank/DDBJ whole genome shotgun (WGS) entry which is preliminary data.</text>
</comment>
<gene>
    <name evidence="2" type="ORF">DXB31_10280</name>
</gene>
<evidence type="ECO:0000313" key="2">
    <source>
        <dbReference type="EMBL" id="RGO07386.1"/>
    </source>
</evidence>
<keyword evidence="1" id="KW-1133">Transmembrane helix</keyword>
<keyword evidence="1" id="KW-0472">Membrane</keyword>
<dbReference type="EMBL" id="QSVF01000032">
    <property type="protein sequence ID" value="RGO07386.1"/>
    <property type="molecule type" value="Genomic_DNA"/>
</dbReference>
<name>A0A3E5FNZ0_9FIRM</name>
<keyword evidence="1" id="KW-0812">Transmembrane</keyword>
<evidence type="ECO:0000313" key="3">
    <source>
        <dbReference type="Proteomes" id="UP000261087"/>
    </source>
</evidence>
<sequence length="295" mass="34326">MVSSRIDKYRDLRSGLKDEVGISRDNISNIVDDYDSDDTDDFLASVNRFFNKSNDDNDKNQIEDTLTEAKTFEQMRNENNEELNRALRSAKVSVGKEAQYNTRMDILNKIREPEKQTIRVNNFDNVETSQFSKGYFINPDVKVQSEELEQPKDNKVKEKMTLMERLASMSPAEDAKKAKIILDDSNEETEDEEDLEESSFNPIEQTNSLEDMLRYVKEKDQREVEKALKKKEAEEKVIKDETIVKNDSEKEIESRVEIVEEKKSNRIVNILNCIIVFLVVIFIVLCGMIGYQLFF</sequence>
<evidence type="ECO:0000256" key="1">
    <source>
        <dbReference type="SAM" id="Phobius"/>
    </source>
</evidence>
<protein>
    <submittedName>
        <fullName evidence="2">Uncharacterized protein</fullName>
    </submittedName>
</protein>
<dbReference type="RefSeq" id="WP_117605290.1">
    <property type="nucleotide sequence ID" value="NZ_CATZTT010000014.1"/>
</dbReference>
<accession>A0A3E5FNZ0</accession>
<proteinExistence type="predicted"/>